<dbReference type="GO" id="GO:0004364">
    <property type="term" value="F:glutathione transferase activity"/>
    <property type="evidence" value="ECO:0007669"/>
    <property type="project" value="TreeGrafter"/>
</dbReference>
<dbReference type="CDD" id="cd03043">
    <property type="entry name" value="GST_N_1"/>
    <property type="match status" value="1"/>
</dbReference>
<dbReference type="Gene3D" id="1.20.1050.10">
    <property type="match status" value="1"/>
</dbReference>
<sequence>MLKLHIGDKKISSWSMRPWVLMKALDIPFEEIEHPYLEDNTTQKALWKTFSPTSQVPVLLDGDTLIWDSLAIVLYLAEDYPAIFPTDKVARAYAYSACTEMHAGFQQLRQQCNFSPVFVKSIIPDSLLKKELSRLDELWQQGLLHFKGPFLAGNTFTAADAYYTPVVLRLINYDLVSMMSLPAQQYIQLIHNHAAIRAWLGLQ</sequence>
<dbReference type="InterPro" id="IPR004045">
    <property type="entry name" value="Glutathione_S-Trfase_N"/>
</dbReference>
<dbReference type="Proteomes" id="UP000018766">
    <property type="component" value="Unassembled WGS sequence"/>
</dbReference>
<comment type="caution">
    <text evidence="2">The sequence shown here is derived from an EMBL/GenBank/DDBJ whole genome shotgun (WGS) entry which is preliminary data.</text>
</comment>
<dbReference type="Gene3D" id="3.40.30.10">
    <property type="entry name" value="Glutaredoxin"/>
    <property type="match status" value="1"/>
</dbReference>
<name>V8G7L3_9BURK</name>
<evidence type="ECO:0000313" key="3">
    <source>
        <dbReference type="Proteomes" id="UP000018766"/>
    </source>
</evidence>
<dbReference type="Pfam" id="PF13409">
    <property type="entry name" value="GST_N_2"/>
    <property type="match status" value="1"/>
</dbReference>
<reference evidence="2 3" key="1">
    <citation type="submission" date="2013-11" db="EMBL/GenBank/DDBJ databases">
        <title>Genomic analysis of Pelistega sp. HM-7.</title>
        <authorList>
            <person name="Kumbhare S.V."/>
            <person name="Shetty S.A."/>
            <person name="Sharma O."/>
            <person name="Dhotre D.P."/>
        </authorList>
    </citation>
    <scope>NUCLEOTIDE SEQUENCE [LARGE SCALE GENOMIC DNA]</scope>
    <source>
        <strain evidence="2 3">HM-7</strain>
    </source>
</reference>
<feature type="domain" description="GST N-terminal" evidence="1">
    <location>
        <begin position="2"/>
        <end position="84"/>
    </location>
</feature>
<proteinExistence type="predicted"/>
<dbReference type="GO" id="GO:0016034">
    <property type="term" value="F:maleylacetoacetate isomerase activity"/>
    <property type="evidence" value="ECO:0007669"/>
    <property type="project" value="TreeGrafter"/>
</dbReference>
<organism evidence="2 3">
    <name type="scientific">Pelistega indica</name>
    <dbReference type="NCBI Taxonomy" id="1414851"/>
    <lineage>
        <taxon>Bacteria</taxon>
        <taxon>Pseudomonadati</taxon>
        <taxon>Pseudomonadota</taxon>
        <taxon>Betaproteobacteria</taxon>
        <taxon>Burkholderiales</taxon>
        <taxon>Alcaligenaceae</taxon>
        <taxon>Pelistega</taxon>
    </lineage>
</organism>
<dbReference type="InterPro" id="IPR040079">
    <property type="entry name" value="Glutathione_S-Trfase"/>
</dbReference>
<dbReference type="SFLD" id="SFLDG00358">
    <property type="entry name" value="Main_(cytGST)"/>
    <property type="match status" value="1"/>
</dbReference>
<dbReference type="AlphaFoldDB" id="V8G7L3"/>
<evidence type="ECO:0000259" key="1">
    <source>
        <dbReference type="PROSITE" id="PS50404"/>
    </source>
</evidence>
<dbReference type="OrthoDB" id="9799538at2"/>
<dbReference type="SUPFAM" id="SSF52833">
    <property type="entry name" value="Thioredoxin-like"/>
    <property type="match status" value="1"/>
</dbReference>
<keyword evidence="3" id="KW-1185">Reference proteome</keyword>
<dbReference type="InterPro" id="IPR036282">
    <property type="entry name" value="Glutathione-S-Trfase_C_sf"/>
</dbReference>
<dbReference type="SUPFAM" id="SSF47616">
    <property type="entry name" value="GST C-terminal domain-like"/>
    <property type="match status" value="1"/>
</dbReference>
<gene>
    <name evidence="2" type="ORF">V757_06500</name>
</gene>
<keyword evidence="2" id="KW-0808">Transferase</keyword>
<dbReference type="RefSeq" id="WP_023950946.1">
    <property type="nucleotide sequence ID" value="NZ_AYSV01000080.1"/>
</dbReference>
<dbReference type="EMBL" id="AYSV01000080">
    <property type="protein sequence ID" value="ETD71682.1"/>
    <property type="molecule type" value="Genomic_DNA"/>
</dbReference>
<dbReference type="PANTHER" id="PTHR42673:SF4">
    <property type="entry name" value="MALEYLACETOACETATE ISOMERASE"/>
    <property type="match status" value="1"/>
</dbReference>
<dbReference type="SFLD" id="SFLDS00019">
    <property type="entry name" value="Glutathione_Transferase_(cytos"/>
    <property type="match status" value="1"/>
</dbReference>
<dbReference type="GO" id="GO:0006559">
    <property type="term" value="P:L-phenylalanine catabolic process"/>
    <property type="evidence" value="ECO:0007669"/>
    <property type="project" value="TreeGrafter"/>
</dbReference>
<dbReference type="InterPro" id="IPR036249">
    <property type="entry name" value="Thioredoxin-like_sf"/>
</dbReference>
<accession>V8G7L3</accession>
<dbReference type="GO" id="GO:0006749">
    <property type="term" value="P:glutathione metabolic process"/>
    <property type="evidence" value="ECO:0007669"/>
    <property type="project" value="TreeGrafter"/>
</dbReference>
<protein>
    <submittedName>
        <fullName evidence="2">Glutathione S-transferase</fullName>
    </submittedName>
</protein>
<dbReference type="PANTHER" id="PTHR42673">
    <property type="entry name" value="MALEYLACETOACETATE ISOMERASE"/>
    <property type="match status" value="1"/>
</dbReference>
<evidence type="ECO:0000313" key="2">
    <source>
        <dbReference type="EMBL" id="ETD71682.1"/>
    </source>
</evidence>
<dbReference type="PROSITE" id="PS50404">
    <property type="entry name" value="GST_NTER"/>
    <property type="match status" value="1"/>
</dbReference>